<dbReference type="InterPro" id="IPR032821">
    <property type="entry name" value="PKS_assoc"/>
</dbReference>
<dbReference type="InterPro" id="IPR018201">
    <property type="entry name" value="Ketoacyl_synth_AS"/>
</dbReference>
<evidence type="ECO:0000256" key="3">
    <source>
        <dbReference type="ARBA" id="ARBA00022679"/>
    </source>
</evidence>
<dbReference type="SUPFAM" id="SSF53901">
    <property type="entry name" value="Thiolase-like"/>
    <property type="match status" value="1"/>
</dbReference>
<keyword evidence="4" id="KW-0045">Antibiotic biosynthesis</keyword>
<dbReference type="Pfam" id="PF16197">
    <property type="entry name" value="KAsynt_C_assoc"/>
    <property type="match status" value="1"/>
</dbReference>
<feature type="compositionally biased region" description="Pro residues" evidence="6">
    <location>
        <begin position="882"/>
        <end position="901"/>
    </location>
</feature>
<dbReference type="PROSITE" id="PS52004">
    <property type="entry name" value="KS3_2"/>
    <property type="match status" value="1"/>
</dbReference>
<keyword evidence="5" id="KW-0012">Acyltransferase</keyword>
<dbReference type="SMART" id="SM00825">
    <property type="entry name" value="PKS_KS"/>
    <property type="match status" value="1"/>
</dbReference>
<dbReference type="InterPro" id="IPR001227">
    <property type="entry name" value="Ac_transferase_dom_sf"/>
</dbReference>
<dbReference type="GO" id="GO:0004312">
    <property type="term" value="F:fatty acid synthase activity"/>
    <property type="evidence" value="ECO:0007669"/>
    <property type="project" value="TreeGrafter"/>
</dbReference>
<dbReference type="Gene3D" id="3.40.47.10">
    <property type="match status" value="1"/>
</dbReference>
<dbReference type="Gene3D" id="3.40.366.10">
    <property type="entry name" value="Malonyl-Coenzyme A Acyl Carrier Protein, domain 2"/>
    <property type="match status" value="1"/>
</dbReference>
<evidence type="ECO:0000256" key="1">
    <source>
        <dbReference type="ARBA" id="ARBA00022450"/>
    </source>
</evidence>
<dbReference type="CDD" id="cd00833">
    <property type="entry name" value="PKS"/>
    <property type="match status" value="1"/>
</dbReference>
<dbReference type="Gene3D" id="3.30.70.3290">
    <property type="match status" value="1"/>
</dbReference>
<feature type="compositionally biased region" description="Low complexity" evidence="6">
    <location>
        <begin position="1009"/>
        <end position="1019"/>
    </location>
</feature>
<dbReference type="InterPro" id="IPR050091">
    <property type="entry name" value="PKS_NRPS_Biosynth_Enz"/>
</dbReference>
<evidence type="ECO:0000256" key="2">
    <source>
        <dbReference type="ARBA" id="ARBA00022553"/>
    </source>
</evidence>
<sequence>MRDRRVAVIGMALRFPGAETPEEYWHDIATGVSHVRPFTQAQFAAAGIPGDVYGDPDFTGASALLDNVDGFDAGFFGMSGREATLTDPQQRLFLECAHHALEDGGYAGSGDRVGVYASIGYRLYSLHSYLASNIRDLGGDDWISVKQIQVGNYPDFTANRAAFRLGLRGPAINVATACSSALVSVHLACQALLAGDADLMVVGSAALHLPQITGHRHVRGSTISKSGAVRAFDAAADGTVGGNGVAAVVLKPLAQALADGDTVHAVVLGSAVTNDGAEKGGFAAPGVAGQRDAVLHALDRAGIDADSVGYLEAHGTGTLKGDPIEFAALTEAFRRHTDRTGFCALGSTKPAIGHLDSAAGLAGLIKAILVLRHGVIPPLVNFSRPNPRLGVEDSPFTLPRRATPWPVNGPRRAGVHSIGMGGTNAHVILEEAPAPVARPAATAPVPALLPLSAQTPEALVACARSFRDALAARPGIDPADLVTTAALGRRQLRHRLVITAPVDAMVGALDAYLASPEGADRQRYVVGTVEAAATPAFVFSGQGGGGPAMAAELARRFPVVADALEECARVHEQETGEHVFLDRLVGGAGPAQWDTAFAQPALFALQVAQARLWQQWGVRPSAVAGHSVGEYAALCVAGALSVEDGMRLLCHRGRLMQRTQRGAMLAVFAGRDRVRQLFTDVSQLALGPLELAVSNGPGHQVVAGSPAAVEAAREWLAAHDVRGELLPVDRAFHTALLDPVLDELREAAEKTQLQPLEVEFVSGLDGMTHPAGWLPDADHLVRQARHTADFHAVLLTLAPADILVELGPGAPLTGMARRALPDTPCVPTQRPGLGTDALWAAVARLHCVGVAIDWAALLEGCGGRRIPLPTYPFQHRSYWIGPPPPAPPTPVPDRTPMPDRTPVPDRTPGVDTPAPESTVEADVSEHAVLERVLDLTAQHLGHDRAGLRAGETYVGLGADSLQLIGMLKQLEGEFGVRLTVREFMEEAGTPGLTARLIASRSGRPERLSPEPAATSAPAPAETPVPATPTPSNDTAPPSYATRAEIAELGRQIDLLAETQATLITQLSEAVALLNAERAR</sequence>
<gene>
    <name evidence="9" type="ORF">AB5J56_04740</name>
</gene>
<dbReference type="InterPro" id="IPR014043">
    <property type="entry name" value="Acyl_transferase_dom"/>
</dbReference>
<dbReference type="SUPFAM" id="SSF47336">
    <property type="entry name" value="ACP-like"/>
    <property type="match status" value="1"/>
</dbReference>
<dbReference type="GO" id="GO:0005737">
    <property type="term" value="C:cytoplasm"/>
    <property type="evidence" value="ECO:0007669"/>
    <property type="project" value="TreeGrafter"/>
</dbReference>
<evidence type="ECO:0000256" key="5">
    <source>
        <dbReference type="ARBA" id="ARBA00023315"/>
    </source>
</evidence>
<dbReference type="Pfam" id="PF00109">
    <property type="entry name" value="ketoacyl-synt"/>
    <property type="match status" value="1"/>
</dbReference>
<name>A0AB39P2Q7_9ACTN</name>
<evidence type="ECO:0000259" key="7">
    <source>
        <dbReference type="PROSITE" id="PS50075"/>
    </source>
</evidence>
<keyword evidence="3" id="KW-0808">Transferase</keyword>
<dbReference type="InterPro" id="IPR014030">
    <property type="entry name" value="Ketoacyl_synth_N"/>
</dbReference>
<feature type="domain" description="Ketosynthase family 3 (KS3)" evidence="8">
    <location>
        <begin position="3"/>
        <end position="431"/>
    </location>
</feature>
<accession>A0AB39P2Q7</accession>
<dbReference type="InterPro" id="IPR006162">
    <property type="entry name" value="Ppantetheine_attach_site"/>
</dbReference>
<protein>
    <submittedName>
        <fullName evidence="9">Type I polyketide synthase</fullName>
    </submittedName>
</protein>
<dbReference type="GO" id="GO:0004315">
    <property type="term" value="F:3-oxoacyl-[acyl-carrier-protein] synthase activity"/>
    <property type="evidence" value="ECO:0007669"/>
    <property type="project" value="InterPro"/>
</dbReference>
<feature type="region of interest" description="Disordered" evidence="6">
    <location>
        <begin position="882"/>
        <end position="916"/>
    </location>
</feature>
<dbReference type="Pfam" id="PF02801">
    <property type="entry name" value="Ketoacyl-synt_C"/>
    <property type="match status" value="1"/>
</dbReference>
<keyword evidence="1" id="KW-0596">Phosphopantetheine</keyword>
<dbReference type="PROSITE" id="PS50075">
    <property type="entry name" value="CARRIER"/>
    <property type="match status" value="1"/>
</dbReference>
<dbReference type="GO" id="GO:0006633">
    <property type="term" value="P:fatty acid biosynthetic process"/>
    <property type="evidence" value="ECO:0007669"/>
    <property type="project" value="InterPro"/>
</dbReference>
<organism evidence="9">
    <name type="scientific">Streptomyces sp. R21</name>
    <dbReference type="NCBI Taxonomy" id="3238627"/>
    <lineage>
        <taxon>Bacteria</taxon>
        <taxon>Bacillati</taxon>
        <taxon>Actinomycetota</taxon>
        <taxon>Actinomycetes</taxon>
        <taxon>Kitasatosporales</taxon>
        <taxon>Streptomycetaceae</taxon>
        <taxon>Streptomyces</taxon>
    </lineage>
</organism>
<evidence type="ECO:0000313" key="9">
    <source>
        <dbReference type="EMBL" id="XDQ24048.1"/>
    </source>
</evidence>
<dbReference type="Gene3D" id="1.10.1200.10">
    <property type="entry name" value="ACP-like"/>
    <property type="match status" value="1"/>
</dbReference>
<dbReference type="SUPFAM" id="SSF52151">
    <property type="entry name" value="FabD/lysophospholipase-like"/>
    <property type="match status" value="1"/>
</dbReference>
<dbReference type="InterPro" id="IPR009081">
    <property type="entry name" value="PP-bd_ACP"/>
</dbReference>
<dbReference type="SUPFAM" id="SSF55048">
    <property type="entry name" value="Probable ACP-binding domain of malonyl-CoA ACP transacylase"/>
    <property type="match status" value="1"/>
</dbReference>
<dbReference type="InterPro" id="IPR014031">
    <property type="entry name" value="Ketoacyl_synth_C"/>
</dbReference>
<proteinExistence type="predicted"/>
<evidence type="ECO:0000259" key="8">
    <source>
        <dbReference type="PROSITE" id="PS52004"/>
    </source>
</evidence>
<dbReference type="InterPro" id="IPR016039">
    <property type="entry name" value="Thiolase-like"/>
</dbReference>
<dbReference type="InterPro" id="IPR036736">
    <property type="entry name" value="ACP-like_sf"/>
</dbReference>
<evidence type="ECO:0000256" key="4">
    <source>
        <dbReference type="ARBA" id="ARBA00023194"/>
    </source>
</evidence>
<dbReference type="SMART" id="SM00827">
    <property type="entry name" value="PKS_AT"/>
    <property type="match status" value="1"/>
</dbReference>
<keyword evidence="2" id="KW-0597">Phosphoprotein</keyword>
<dbReference type="Pfam" id="PF00550">
    <property type="entry name" value="PP-binding"/>
    <property type="match status" value="1"/>
</dbReference>
<dbReference type="GO" id="GO:0017000">
    <property type="term" value="P:antibiotic biosynthetic process"/>
    <property type="evidence" value="ECO:0007669"/>
    <property type="project" value="UniProtKB-KW"/>
</dbReference>
<dbReference type="PROSITE" id="PS00012">
    <property type="entry name" value="PHOSPHOPANTETHEINE"/>
    <property type="match status" value="1"/>
</dbReference>
<dbReference type="PROSITE" id="PS00606">
    <property type="entry name" value="KS3_1"/>
    <property type="match status" value="1"/>
</dbReference>
<evidence type="ECO:0000256" key="6">
    <source>
        <dbReference type="SAM" id="MobiDB-lite"/>
    </source>
</evidence>
<dbReference type="InterPro" id="IPR016036">
    <property type="entry name" value="Malonyl_transacylase_ACP-bd"/>
</dbReference>
<dbReference type="EMBL" id="CP163435">
    <property type="protein sequence ID" value="XDQ24048.1"/>
    <property type="molecule type" value="Genomic_DNA"/>
</dbReference>
<reference evidence="9" key="1">
    <citation type="submission" date="2024-07" db="EMBL/GenBank/DDBJ databases">
        <authorList>
            <person name="Yu S.T."/>
        </authorList>
    </citation>
    <scope>NUCLEOTIDE SEQUENCE</scope>
    <source>
        <strain evidence="9">R21</strain>
    </source>
</reference>
<dbReference type="AlphaFoldDB" id="A0AB39P2Q7"/>
<dbReference type="InterPro" id="IPR020841">
    <property type="entry name" value="PKS_Beta-ketoAc_synthase_dom"/>
</dbReference>
<dbReference type="PANTHER" id="PTHR43775">
    <property type="entry name" value="FATTY ACID SYNTHASE"/>
    <property type="match status" value="1"/>
</dbReference>
<dbReference type="Pfam" id="PF00698">
    <property type="entry name" value="Acyl_transf_1"/>
    <property type="match status" value="1"/>
</dbReference>
<dbReference type="InterPro" id="IPR016035">
    <property type="entry name" value="Acyl_Trfase/lysoPLipase"/>
</dbReference>
<feature type="region of interest" description="Disordered" evidence="6">
    <location>
        <begin position="1000"/>
        <end position="1042"/>
    </location>
</feature>
<dbReference type="RefSeq" id="WP_369230343.1">
    <property type="nucleotide sequence ID" value="NZ_CP163435.1"/>
</dbReference>
<feature type="domain" description="Carrier" evidence="7">
    <location>
        <begin position="926"/>
        <end position="1001"/>
    </location>
</feature>
<dbReference type="GO" id="GO:0071770">
    <property type="term" value="P:DIM/DIP cell wall layer assembly"/>
    <property type="evidence" value="ECO:0007669"/>
    <property type="project" value="TreeGrafter"/>
</dbReference>
<dbReference type="GO" id="GO:0005886">
    <property type="term" value="C:plasma membrane"/>
    <property type="evidence" value="ECO:0007669"/>
    <property type="project" value="TreeGrafter"/>
</dbReference>
<dbReference type="PANTHER" id="PTHR43775:SF37">
    <property type="entry name" value="SI:DKEY-61P9.11"/>
    <property type="match status" value="1"/>
</dbReference>